<sequence>MAAMGKANPTSWHMKYDGQQSALMKQGNVLYETGDSSMLSAMGYLQGPPPPGAL</sequence>
<proteinExistence type="predicted"/>
<accession>A0A101M4V3</accession>
<dbReference type="AlphaFoldDB" id="A0A101M4V3"/>
<keyword evidence="1" id="KW-0496">Mitochondrion</keyword>
<geneLocation type="mitochondrion" evidence="1"/>
<protein>
    <submittedName>
        <fullName evidence="1">Uncharacterized protein</fullName>
    </submittedName>
</protein>
<gene>
    <name evidence="1" type="ORF">ABT39_MTgene830</name>
</gene>
<evidence type="ECO:0000313" key="1">
    <source>
        <dbReference type="EMBL" id="KUM50984.1"/>
    </source>
</evidence>
<reference evidence="1" key="1">
    <citation type="journal article" date="2015" name="Genome Biol. Evol.">
        <title>Organellar Genomes of White Spruce (Picea glauca): Assembly and Annotation.</title>
        <authorList>
            <person name="Jackman S.D."/>
            <person name="Warren R.L."/>
            <person name="Gibb E.A."/>
            <person name="Vandervalk B.P."/>
            <person name="Mohamadi H."/>
            <person name="Chu J."/>
            <person name="Raymond A."/>
            <person name="Pleasance S."/>
            <person name="Coope R."/>
            <person name="Wildung M.R."/>
            <person name="Ritland C.E."/>
            <person name="Bousquet J."/>
            <person name="Jones S.J."/>
            <person name="Bohlmann J."/>
            <person name="Birol I."/>
        </authorList>
    </citation>
    <scope>NUCLEOTIDE SEQUENCE [LARGE SCALE GENOMIC DNA]</scope>
    <source>
        <tissue evidence="1">Flushing bud</tissue>
    </source>
</reference>
<name>A0A101M4V3_PICGL</name>
<comment type="caution">
    <text evidence="1">The sequence shown here is derived from an EMBL/GenBank/DDBJ whole genome shotgun (WGS) entry which is preliminary data.</text>
</comment>
<dbReference type="EMBL" id="LKAM01000001">
    <property type="protein sequence ID" value="KUM50984.1"/>
    <property type="molecule type" value="Genomic_DNA"/>
</dbReference>
<organism evidence="1">
    <name type="scientific">Picea glauca</name>
    <name type="common">White spruce</name>
    <name type="synonym">Pinus glauca</name>
    <dbReference type="NCBI Taxonomy" id="3330"/>
    <lineage>
        <taxon>Eukaryota</taxon>
        <taxon>Viridiplantae</taxon>
        <taxon>Streptophyta</taxon>
        <taxon>Embryophyta</taxon>
        <taxon>Tracheophyta</taxon>
        <taxon>Spermatophyta</taxon>
        <taxon>Pinopsida</taxon>
        <taxon>Pinidae</taxon>
        <taxon>Conifers I</taxon>
        <taxon>Pinales</taxon>
        <taxon>Pinaceae</taxon>
        <taxon>Picea</taxon>
    </lineage>
</organism>